<proteinExistence type="predicted"/>
<evidence type="ECO:0000313" key="2">
    <source>
        <dbReference type="Proteomes" id="UP000191124"/>
    </source>
</evidence>
<protein>
    <submittedName>
        <fullName evidence="1">Uncharacterized protein</fullName>
    </submittedName>
</protein>
<dbReference type="RefSeq" id="WP_078182238.1">
    <property type="nucleotide sequence ID" value="NZ_MUAL01000146.1"/>
</dbReference>
<dbReference type="Pfam" id="PF18742">
    <property type="entry name" value="DpnII-MboI"/>
    <property type="match status" value="1"/>
</dbReference>
<sequence length="309" mass="36147">MKNVYVEHESDFVEINAFGHTFRVLPGIAKDLLTLETDQVIFAHFWNEEIESFSYYKIELTPSEMYQFVEAHIAMQQFEDSIVKGASFEQALNMIDNKVISERVRCYGDYGKTVLEDGSIVDIRGCPASFYPPEMEELLCGQREDRYELCLDTNDLEYFALLMKILDSFPTAARFLERRTHGRPPFLLQNEYDVQDLLFSMIRSVFEDAKFEEYTVKHAGKSKRIDIIIPSANTVIEVKFVRDKAHAKKIDEELKIDIESYYLHSSCKKLIFFVWDPNHFIIDPVVFTELSGYRQKGKFQFDVDILVRK</sequence>
<reference evidence="1 2" key="1">
    <citation type="submission" date="2017-01" db="EMBL/GenBank/DDBJ databases">
        <title>Bacillus cereus isolates.</title>
        <authorList>
            <person name="Beno S.M."/>
        </authorList>
    </citation>
    <scope>NUCLEOTIDE SEQUENCE [LARGE SCALE GENOMIC DNA]</scope>
    <source>
        <strain evidence="1 2">FSL M7-1219</strain>
    </source>
</reference>
<evidence type="ECO:0000313" key="1">
    <source>
        <dbReference type="EMBL" id="OOR17063.1"/>
    </source>
</evidence>
<dbReference type="EMBL" id="MUAL01000146">
    <property type="protein sequence ID" value="OOR17063.1"/>
    <property type="molecule type" value="Genomic_DNA"/>
</dbReference>
<comment type="caution">
    <text evidence="1">The sequence shown here is derived from an EMBL/GenBank/DDBJ whole genome shotgun (WGS) entry which is preliminary data.</text>
</comment>
<dbReference type="AlphaFoldDB" id="A0A1S9U448"/>
<gene>
    <name evidence="1" type="ORF">BW892_27920</name>
</gene>
<organism evidence="1 2">
    <name type="scientific">Bacillus cereus</name>
    <dbReference type="NCBI Taxonomy" id="1396"/>
    <lineage>
        <taxon>Bacteria</taxon>
        <taxon>Bacillati</taxon>
        <taxon>Bacillota</taxon>
        <taxon>Bacilli</taxon>
        <taxon>Bacillales</taxon>
        <taxon>Bacillaceae</taxon>
        <taxon>Bacillus</taxon>
        <taxon>Bacillus cereus group</taxon>
    </lineage>
</organism>
<name>A0A1S9U448_BACCE</name>
<dbReference type="Proteomes" id="UP000191124">
    <property type="component" value="Unassembled WGS sequence"/>
</dbReference>
<accession>A0A1S9U448</accession>